<dbReference type="GO" id="GO:0016042">
    <property type="term" value="P:lipid catabolic process"/>
    <property type="evidence" value="ECO:0007669"/>
    <property type="project" value="UniProtKB-KW"/>
</dbReference>
<protein>
    <submittedName>
        <fullName evidence="4">Platelet-activating factor acetylhydrolase, isoform II</fullName>
    </submittedName>
</protein>
<dbReference type="Gene3D" id="3.40.50.1820">
    <property type="entry name" value="alpha/beta hydrolase"/>
    <property type="match status" value="1"/>
</dbReference>
<dbReference type="EMBL" id="FNON01000001">
    <property type="protein sequence ID" value="SDW68226.1"/>
    <property type="molecule type" value="Genomic_DNA"/>
</dbReference>
<accession>A0A1H2VIP1</accession>
<dbReference type="SUPFAM" id="SSF53474">
    <property type="entry name" value="alpha/beta-Hydrolases"/>
    <property type="match status" value="1"/>
</dbReference>
<evidence type="ECO:0000256" key="1">
    <source>
        <dbReference type="ARBA" id="ARBA00022801"/>
    </source>
</evidence>
<proteinExistence type="predicted"/>
<dbReference type="PANTHER" id="PTHR10272:SF0">
    <property type="entry name" value="PLATELET-ACTIVATING FACTOR ACETYLHYDROLASE"/>
    <property type="match status" value="1"/>
</dbReference>
<dbReference type="GO" id="GO:0003847">
    <property type="term" value="F:1-alkyl-2-acetylglycerophosphocholine esterase activity"/>
    <property type="evidence" value="ECO:0007669"/>
    <property type="project" value="TreeGrafter"/>
</dbReference>
<gene>
    <name evidence="4" type="ORF">SAMN05421504_1011242</name>
</gene>
<organism evidence="4 5">
    <name type="scientific">Amycolatopsis xylanica</name>
    <dbReference type="NCBI Taxonomy" id="589385"/>
    <lineage>
        <taxon>Bacteria</taxon>
        <taxon>Bacillati</taxon>
        <taxon>Actinomycetota</taxon>
        <taxon>Actinomycetes</taxon>
        <taxon>Pseudonocardiales</taxon>
        <taxon>Pseudonocardiaceae</taxon>
        <taxon>Amycolatopsis</taxon>
    </lineage>
</organism>
<evidence type="ECO:0000256" key="3">
    <source>
        <dbReference type="ARBA" id="ARBA00023098"/>
    </source>
</evidence>
<dbReference type="Pfam" id="PF03403">
    <property type="entry name" value="PAF-AH_p_II"/>
    <property type="match status" value="1"/>
</dbReference>
<dbReference type="AlphaFoldDB" id="A0A1H2VIP1"/>
<keyword evidence="5" id="KW-1185">Reference proteome</keyword>
<dbReference type="PANTHER" id="PTHR10272">
    <property type="entry name" value="PLATELET-ACTIVATING FACTOR ACETYLHYDROLASE"/>
    <property type="match status" value="1"/>
</dbReference>
<keyword evidence="3" id="KW-0443">Lipid metabolism</keyword>
<keyword evidence="2" id="KW-0442">Lipid degradation</keyword>
<dbReference type="Proteomes" id="UP000199515">
    <property type="component" value="Unassembled WGS sequence"/>
</dbReference>
<keyword evidence="1 4" id="KW-0378">Hydrolase</keyword>
<dbReference type="OrthoDB" id="569821at2"/>
<evidence type="ECO:0000313" key="4">
    <source>
        <dbReference type="EMBL" id="SDW68226.1"/>
    </source>
</evidence>
<dbReference type="RefSeq" id="WP_091287529.1">
    <property type="nucleotide sequence ID" value="NZ_FNON01000001.1"/>
</dbReference>
<sequence>MKLPEPSGRTPIGQITLHLRDVARPDPWLPHDRRELMVSIWYPALVETGRQAPYLTLAESERIAHGLSADIAGDALTTVGTHARVNAPPLGSRAPLVVLSPGRERPRGTLRTLGEDLASQGYVVAAIGHNHEAVATTFPDGRTTGCLARDDVKIARGRAADVSFVLDRLIGKTPVWGRGKLIDPRRIAMVGHSIGGGSVLPAMLADPRISAGVTLDGSFPVLAGLNRPLLLLGTPRHAPGGQADPSWDRLWPGLTGWKRWLTVERGGPSMCTDLPMLADQLGLPPDQKLPAARGLRITRDYVTAFLDLHLRGRPQPLLARPSPRFPEVKFWRP</sequence>
<evidence type="ECO:0000256" key="2">
    <source>
        <dbReference type="ARBA" id="ARBA00022963"/>
    </source>
</evidence>
<dbReference type="STRING" id="589385.SAMN05421504_1011242"/>
<evidence type="ECO:0000313" key="5">
    <source>
        <dbReference type="Proteomes" id="UP000199515"/>
    </source>
</evidence>
<dbReference type="InterPro" id="IPR029058">
    <property type="entry name" value="AB_hydrolase_fold"/>
</dbReference>
<name>A0A1H2VIP1_9PSEU</name>
<reference evidence="4 5" key="1">
    <citation type="submission" date="2016-10" db="EMBL/GenBank/DDBJ databases">
        <authorList>
            <person name="de Groot N.N."/>
        </authorList>
    </citation>
    <scope>NUCLEOTIDE SEQUENCE [LARGE SCALE GENOMIC DNA]</scope>
    <source>
        <strain evidence="4 5">CPCC 202699</strain>
    </source>
</reference>